<gene>
    <name evidence="1" type="primary">GLEAN_02318</name>
    <name evidence="1" type="ORF">TcasGA2_TC002318</name>
</gene>
<evidence type="ECO:0000313" key="1">
    <source>
        <dbReference type="EMBL" id="EFA12167.1"/>
    </source>
</evidence>
<dbReference type="HOGENOM" id="CLU_925397_0_0_1"/>
<proteinExistence type="predicted"/>
<dbReference type="Proteomes" id="UP000007266">
    <property type="component" value="Unassembled WGS sequence"/>
</dbReference>
<dbReference type="EMBL" id="KQ973114">
    <property type="protein sequence ID" value="EFA12167.1"/>
    <property type="molecule type" value="Genomic_DNA"/>
</dbReference>
<accession>D7EHV8</accession>
<organism evidence="1 2">
    <name type="scientific">Tribolium castaneum</name>
    <name type="common">Red flour beetle</name>
    <dbReference type="NCBI Taxonomy" id="7070"/>
    <lineage>
        <taxon>Eukaryota</taxon>
        <taxon>Metazoa</taxon>
        <taxon>Ecdysozoa</taxon>
        <taxon>Arthropoda</taxon>
        <taxon>Hexapoda</taxon>
        <taxon>Insecta</taxon>
        <taxon>Pterygota</taxon>
        <taxon>Neoptera</taxon>
        <taxon>Endopterygota</taxon>
        <taxon>Coleoptera</taxon>
        <taxon>Polyphaga</taxon>
        <taxon>Cucujiformia</taxon>
        <taxon>Tenebrionidae</taxon>
        <taxon>Tenebrionidae incertae sedis</taxon>
        <taxon>Tribolium</taxon>
    </lineage>
</organism>
<keyword evidence="2" id="KW-1185">Reference proteome</keyword>
<dbReference type="InParanoid" id="D7EHV8"/>
<evidence type="ECO:0008006" key="3">
    <source>
        <dbReference type="Google" id="ProtNLM"/>
    </source>
</evidence>
<dbReference type="STRING" id="7070.D7EHV8"/>
<dbReference type="PhylomeDB" id="D7EHV8"/>
<reference evidence="1 2" key="1">
    <citation type="journal article" date="2008" name="Nature">
        <title>The genome of the model beetle and pest Tribolium castaneum.</title>
        <authorList>
            <consortium name="Tribolium Genome Sequencing Consortium"/>
            <person name="Richards S."/>
            <person name="Gibbs R.A."/>
            <person name="Weinstock G.M."/>
            <person name="Brown S.J."/>
            <person name="Denell R."/>
            <person name="Beeman R.W."/>
            <person name="Gibbs R."/>
            <person name="Beeman R.W."/>
            <person name="Brown S.J."/>
            <person name="Bucher G."/>
            <person name="Friedrich M."/>
            <person name="Grimmelikhuijzen C.J."/>
            <person name="Klingler M."/>
            <person name="Lorenzen M."/>
            <person name="Richards S."/>
            <person name="Roth S."/>
            <person name="Schroder R."/>
            <person name="Tautz D."/>
            <person name="Zdobnov E.M."/>
            <person name="Muzny D."/>
            <person name="Gibbs R.A."/>
            <person name="Weinstock G.M."/>
            <person name="Attaway T."/>
            <person name="Bell S."/>
            <person name="Buhay C.J."/>
            <person name="Chandrabose M.N."/>
            <person name="Chavez D."/>
            <person name="Clerk-Blankenburg K.P."/>
            <person name="Cree A."/>
            <person name="Dao M."/>
            <person name="Davis C."/>
            <person name="Chacko J."/>
            <person name="Dinh H."/>
            <person name="Dugan-Rocha S."/>
            <person name="Fowler G."/>
            <person name="Garner T.T."/>
            <person name="Garnes J."/>
            <person name="Gnirke A."/>
            <person name="Hawes A."/>
            <person name="Hernandez J."/>
            <person name="Hines S."/>
            <person name="Holder M."/>
            <person name="Hume J."/>
            <person name="Jhangiani S.N."/>
            <person name="Joshi V."/>
            <person name="Khan Z.M."/>
            <person name="Jackson L."/>
            <person name="Kovar C."/>
            <person name="Kowis A."/>
            <person name="Lee S."/>
            <person name="Lewis L.R."/>
            <person name="Margolis J."/>
            <person name="Morgan M."/>
            <person name="Nazareth L.V."/>
            <person name="Nguyen N."/>
            <person name="Okwuonu G."/>
            <person name="Parker D."/>
            <person name="Richards S."/>
            <person name="Ruiz S.J."/>
            <person name="Santibanez J."/>
            <person name="Savard J."/>
            <person name="Scherer S.E."/>
            <person name="Schneider B."/>
            <person name="Sodergren E."/>
            <person name="Tautz D."/>
            <person name="Vattahil S."/>
            <person name="Villasana D."/>
            <person name="White C.S."/>
            <person name="Wright R."/>
            <person name="Park Y."/>
            <person name="Beeman R.W."/>
            <person name="Lord J."/>
            <person name="Oppert B."/>
            <person name="Lorenzen M."/>
            <person name="Brown S."/>
            <person name="Wang L."/>
            <person name="Savard J."/>
            <person name="Tautz D."/>
            <person name="Richards S."/>
            <person name="Weinstock G."/>
            <person name="Gibbs R.A."/>
            <person name="Liu Y."/>
            <person name="Worley K."/>
            <person name="Weinstock G."/>
            <person name="Elsik C.G."/>
            <person name="Reese J.T."/>
            <person name="Elhaik E."/>
            <person name="Landan G."/>
            <person name="Graur D."/>
            <person name="Arensburger P."/>
            <person name="Atkinson P."/>
            <person name="Beeman R.W."/>
            <person name="Beidler J."/>
            <person name="Brown S.J."/>
            <person name="Demuth J.P."/>
            <person name="Drury D.W."/>
            <person name="Du Y.Z."/>
            <person name="Fujiwara H."/>
            <person name="Lorenzen M."/>
            <person name="Maselli V."/>
            <person name="Osanai M."/>
            <person name="Park Y."/>
            <person name="Robertson H.M."/>
            <person name="Tu Z."/>
            <person name="Wang J.J."/>
            <person name="Wang S."/>
            <person name="Richards S."/>
            <person name="Song H."/>
            <person name="Zhang L."/>
            <person name="Sodergren E."/>
            <person name="Werner D."/>
            <person name="Stanke M."/>
            <person name="Morgenstern B."/>
            <person name="Solovyev V."/>
            <person name="Kosarev P."/>
            <person name="Brown G."/>
            <person name="Chen H.C."/>
            <person name="Ermolaeva O."/>
            <person name="Hlavina W."/>
            <person name="Kapustin Y."/>
            <person name="Kiryutin B."/>
            <person name="Kitts P."/>
            <person name="Maglott D."/>
            <person name="Pruitt K."/>
            <person name="Sapojnikov V."/>
            <person name="Souvorov A."/>
            <person name="Mackey A.J."/>
            <person name="Waterhouse R.M."/>
            <person name="Wyder S."/>
            <person name="Zdobnov E.M."/>
            <person name="Zdobnov E.M."/>
            <person name="Wyder S."/>
            <person name="Kriventseva E.V."/>
            <person name="Kadowaki T."/>
            <person name="Bork P."/>
            <person name="Aranda M."/>
            <person name="Bao R."/>
            <person name="Beermann A."/>
            <person name="Berns N."/>
            <person name="Bolognesi R."/>
            <person name="Bonneton F."/>
            <person name="Bopp D."/>
            <person name="Brown S.J."/>
            <person name="Bucher G."/>
            <person name="Butts T."/>
            <person name="Chaumot A."/>
            <person name="Denell R.E."/>
            <person name="Ferrier D.E."/>
            <person name="Friedrich M."/>
            <person name="Gordon C.M."/>
            <person name="Jindra M."/>
            <person name="Klingler M."/>
            <person name="Lan Q."/>
            <person name="Lattorff H.M."/>
            <person name="Laudet V."/>
            <person name="von Levetsow C."/>
            <person name="Liu Z."/>
            <person name="Lutz R."/>
            <person name="Lynch J.A."/>
            <person name="da Fonseca R.N."/>
            <person name="Posnien N."/>
            <person name="Reuter R."/>
            <person name="Roth S."/>
            <person name="Savard J."/>
            <person name="Schinko J.B."/>
            <person name="Schmitt C."/>
            <person name="Schoppmeier M."/>
            <person name="Schroder R."/>
            <person name="Shippy T.D."/>
            <person name="Simonnet F."/>
            <person name="Marques-Souza H."/>
            <person name="Tautz D."/>
            <person name="Tomoyasu Y."/>
            <person name="Trauner J."/>
            <person name="Van der Zee M."/>
            <person name="Vervoort M."/>
            <person name="Wittkopp N."/>
            <person name="Wimmer E.A."/>
            <person name="Yang X."/>
            <person name="Jones A.K."/>
            <person name="Sattelle D.B."/>
            <person name="Ebert P.R."/>
            <person name="Nelson D."/>
            <person name="Scott J.G."/>
            <person name="Beeman R.W."/>
            <person name="Muthukrishnan S."/>
            <person name="Kramer K.J."/>
            <person name="Arakane Y."/>
            <person name="Beeman R.W."/>
            <person name="Zhu Q."/>
            <person name="Hogenkamp D."/>
            <person name="Dixit R."/>
            <person name="Oppert B."/>
            <person name="Jiang H."/>
            <person name="Zou Z."/>
            <person name="Marshall J."/>
            <person name="Elpidina E."/>
            <person name="Vinokurov K."/>
            <person name="Oppert C."/>
            <person name="Zou Z."/>
            <person name="Evans J."/>
            <person name="Lu Z."/>
            <person name="Zhao P."/>
            <person name="Sumathipala N."/>
            <person name="Altincicek B."/>
            <person name="Vilcinskas A."/>
            <person name="Williams M."/>
            <person name="Hultmark D."/>
            <person name="Hetru C."/>
            <person name="Jiang H."/>
            <person name="Grimmelikhuijzen C.J."/>
            <person name="Hauser F."/>
            <person name="Cazzamali G."/>
            <person name="Williamson M."/>
            <person name="Park Y."/>
            <person name="Li B."/>
            <person name="Tanaka Y."/>
            <person name="Predel R."/>
            <person name="Neupert S."/>
            <person name="Schachtner J."/>
            <person name="Verleyen P."/>
            <person name="Raible F."/>
            <person name="Bork P."/>
            <person name="Friedrich M."/>
            <person name="Walden K.K."/>
            <person name="Robertson H.M."/>
            <person name="Angeli S."/>
            <person name="Foret S."/>
            <person name="Bucher G."/>
            <person name="Schuetz S."/>
            <person name="Maleszka R."/>
            <person name="Wimmer E.A."/>
            <person name="Beeman R.W."/>
            <person name="Lorenzen M."/>
            <person name="Tomoyasu Y."/>
            <person name="Miller S.C."/>
            <person name="Grossmann D."/>
            <person name="Bucher G."/>
        </authorList>
    </citation>
    <scope>NUCLEOTIDE SEQUENCE [LARGE SCALE GENOMIC DNA]</scope>
    <source>
        <strain evidence="1 2">Georgia GA2</strain>
    </source>
</reference>
<evidence type="ECO:0000313" key="2">
    <source>
        <dbReference type="Proteomes" id="UP000007266"/>
    </source>
</evidence>
<protein>
    <recommendedName>
        <fullName evidence="3">Nuclease HARBI1</fullName>
    </recommendedName>
</protein>
<sequence length="301" mass="34871">MSLVPVVSAFVFDMLAIEERRNYLRFYNRQLRDEQNPFELPGVQFKSMFRLNKNLVNFLIEELQPHIPSRMSVLPLHLKASFQIPSEAVFAQNTMLQIFEIQVLTTLKFLSSGSYQNCVGSTSYISVSQPSVSKCITQVCKAITNHLMPVWVKFPETIAEQSEVKRKEKDEDQAVIQFKKRVLVATGISNHKSIKKKLSTPSKPRTFSGGEEQAIRRIKLSTNIMAPKKRPTLNVNAFLKWEIQIQGTFSPQVYSSTEIVETNFMRYFKFTLYTYNSKFILENKLQEPNKRNKTLDYFTKV</sequence>
<reference evidence="1 2" key="2">
    <citation type="journal article" date="2010" name="Nucleic Acids Res.">
        <title>BeetleBase in 2010: revisions to provide comprehensive genomic information for Tribolium castaneum.</title>
        <authorList>
            <person name="Kim H.S."/>
            <person name="Murphy T."/>
            <person name="Xia J."/>
            <person name="Caragea D."/>
            <person name="Park Y."/>
            <person name="Beeman R.W."/>
            <person name="Lorenzen M.D."/>
            <person name="Butcher S."/>
            <person name="Manak J.R."/>
            <person name="Brown S.J."/>
        </authorList>
    </citation>
    <scope>NUCLEOTIDE SEQUENCE [LARGE SCALE GENOMIC DNA]</scope>
    <source>
        <strain evidence="1 2">Georgia GA2</strain>
    </source>
</reference>
<dbReference type="AlphaFoldDB" id="D7EHV8"/>
<name>D7EHV8_TRICA</name>